<feature type="transmembrane region" description="Helical" evidence="1">
    <location>
        <begin position="85"/>
        <end position="108"/>
    </location>
</feature>
<reference evidence="3 4" key="1">
    <citation type="submission" date="2023-07" db="EMBL/GenBank/DDBJ databases">
        <title>Sorghum-associated microbial communities from plants grown in Nebraska, USA.</title>
        <authorList>
            <person name="Schachtman D."/>
        </authorList>
    </citation>
    <scope>NUCLEOTIDE SEQUENCE [LARGE SCALE GENOMIC DNA]</scope>
    <source>
        <strain evidence="3 4">DS1781</strain>
    </source>
</reference>
<keyword evidence="1" id="KW-0812">Transmembrane</keyword>
<dbReference type="PANTHER" id="PTHR22911">
    <property type="entry name" value="ACYL-MALONYL CONDENSING ENZYME-RELATED"/>
    <property type="match status" value="1"/>
</dbReference>
<feature type="transmembrane region" description="Helical" evidence="1">
    <location>
        <begin position="31"/>
        <end position="48"/>
    </location>
</feature>
<evidence type="ECO:0000259" key="2">
    <source>
        <dbReference type="Pfam" id="PF00892"/>
    </source>
</evidence>
<accession>A0ABU1N7P0</accession>
<dbReference type="EMBL" id="JAVDRF010000001">
    <property type="protein sequence ID" value="MDR6534322.1"/>
    <property type="molecule type" value="Genomic_DNA"/>
</dbReference>
<name>A0ABU1N7P0_9BURK</name>
<sequence length="304" mass="32096">MPALALVFNAFVWGVSWFPFRQIEAHGLHPVWTTALVYAVIALAMGWLRRHAWLAFVRWPGLALLGLAAGFTNVGFNWAVTQGDVVRVVLLFYLMPLWSVLLAWVFLGERPSRSALARMALALAGVAVVLKRPETDWPVPASLPDWLGVAAGFSFALTNILLRRLRAAPGESRALAMFGGCALVAGLTAAAGTTLGAIAAPPLQPSAAAGWAGWAALLGAGFVFANVCLQYGAARLAASATSVIMLSEVLFASVSSVAWGAATLDGRIWAGGALIVLAALWSSFARTNGGEDDRRSRILEDTPS</sequence>
<feature type="transmembrane region" description="Helical" evidence="1">
    <location>
        <begin position="211"/>
        <end position="229"/>
    </location>
</feature>
<evidence type="ECO:0000313" key="3">
    <source>
        <dbReference type="EMBL" id="MDR6534322.1"/>
    </source>
</evidence>
<feature type="transmembrane region" description="Helical" evidence="1">
    <location>
        <begin position="115"/>
        <end position="131"/>
    </location>
</feature>
<dbReference type="InterPro" id="IPR000620">
    <property type="entry name" value="EamA_dom"/>
</dbReference>
<feature type="transmembrane region" description="Helical" evidence="1">
    <location>
        <begin position="143"/>
        <end position="162"/>
    </location>
</feature>
<feature type="transmembrane region" description="Helical" evidence="1">
    <location>
        <begin position="268"/>
        <end position="287"/>
    </location>
</feature>
<evidence type="ECO:0000313" key="4">
    <source>
        <dbReference type="Proteomes" id="UP001184230"/>
    </source>
</evidence>
<protein>
    <submittedName>
        <fullName evidence="3">Drug/metabolite transporter (DMT)-like permease</fullName>
    </submittedName>
</protein>
<keyword evidence="1" id="KW-1133">Transmembrane helix</keyword>
<proteinExistence type="predicted"/>
<dbReference type="Proteomes" id="UP001184230">
    <property type="component" value="Unassembled WGS sequence"/>
</dbReference>
<feature type="domain" description="EamA" evidence="2">
    <location>
        <begin position="3"/>
        <end position="130"/>
    </location>
</feature>
<dbReference type="InterPro" id="IPR037185">
    <property type="entry name" value="EmrE-like"/>
</dbReference>
<feature type="transmembrane region" description="Helical" evidence="1">
    <location>
        <begin position="236"/>
        <end position="262"/>
    </location>
</feature>
<feature type="transmembrane region" description="Helical" evidence="1">
    <location>
        <begin position="174"/>
        <end position="199"/>
    </location>
</feature>
<dbReference type="SUPFAM" id="SSF103481">
    <property type="entry name" value="Multidrug resistance efflux transporter EmrE"/>
    <property type="match status" value="2"/>
</dbReference>
<keyword evidence="4" id="KW-1185">Reference proteome</keyword>
<evidence type="ECO:0000256" key="1">
    <source>
        <dbReference type="SAM" id="Phobius"/>
    </source>
</evidence>
<dbReference type="Pfam" id="PF00892">
    <property type="entry name" value="EamA"/>
    <property type="match status" value="1"/>
</dbReference>
<comment type="caution">
    <text evidence="3">The sequence shown here is derived from an EMBL/GenBank/DDBJ whole genome shotgun (WGS) entry which is preliminary data.</text>
</comment>
<keyword evidence="1" id="KW-0472">Membrane</keyword>
<organism evidence="3 4">
    <name type="scientific">Variovorax soli</name>
    <dbReference type="NCBI Taxonomy" id="376815"/>
    <lineage>
        <taxon>Bacteria</taxon>
        <taxon>Pseudomonadati</taxon>
        <taxon>Pseudomonadota</taxon>
        <taxon>Betaproteobacteria</taxon>
        <taxon>Burkholderiales</taxon>
        <taxon>Comamonadaceae</taxon>
        <taxon>Variovorax</taxon>
    </lineage>
</organism>
<gene>
    <name evidence="3" type="ORF">J2739_000082</name>
</gene>
<dbReference type="RefSeq" id="WP_309897722.1">
    <property type="nucleotide sequence ID" value="NZ_JAVDRF010000001.1"/>
</dbReference>
<feature type="transmembrane region" description="Helical" evidence="1">
    <location>
        <begin position="60"/>
        <end position="79"/>
    </location>
</feature>